<dbReference type="AlphaFoldDB" id="A0A7Y9EU20"/>
<dbReference type="InterPro" id="IPR006680">
    <property type="entry name" value="Amidohydro-rel"/>
</dbReference>
<evidence type="ECO:0000259" key="2">
    <source>
        <dbReference type="Pfam" id="PF04909"/>
    </source>
</evidence>
<dbReference type="GO" id="GO:0016831">
    <property type="term" value="F:carboxy-lyase activity"/>
    <property type="evidence" value="ECO:0007669"/>
    <property type="project" value="InterPro"/>
</dbReference>
<name>A0A7Y9EU20_9MICO</name>
<dbReference type="Gene3D" id="3.20.20.140">
    <property type="entry name" value="Metal-dependent hydrolases"/>
    <property type="match status" value="1"/>
</dbReference>
<keyword evidence="1" id="KW-0456">Lyase</keyword>
<dbReference type="Proteomes" id="UP000552045">
    <property type="component" value="Unassembled WGS sequence"/>
</dbReference>
<dbReference type="InterPro" id="IPR032466">
    <property type="entry name" value="Metal_Hydrolase"/>
</dbReference>
<sequence length="336" mass="37456">MRTIATEEAFQTKAFRTDEADRVARGIGTPRFDILDAYMGWSSGAFMEVLGDLGAGRLADMDRWGIDMQVLGHTNMQMIGLDEEQERVLVTEANNELAEVIRAHPDRFAGWAVLPMRDPVAAIHELQRVVRTPGICGVMVNGAAQTGGVFLDDARYRPLLRAAAENQIPIYIHPGFPPPAVNAAYHEGFSPAVTLSLMSSGWSWHAETGLHALRLMLAGVFDELPDLQIVIGHMGEMMPFMLGRMEMWFPRQTTGLDRTIGDYFRENFYITTSGFFDPAPLQCALSTIGADRILFAVDYPYSRNEEARAFLDHLGIARSDLEKITHRNAERLLKLG</sequence>
<dbReference type="GO" id="GO:0016787">
    <property type="term" value="F:hydrolase activity"/>
    <property type="evidence" value="ECO:0007669"/>
    <property type="project" value="InterPro"/>
</dbReference>
<evidence type="ECO:0000256" key="1">
    <source>
        <dbReference type="ARBA" id="ARBA00023239"/>
    </source>
</evidence>
<accession>A0A7Y9EU20</accession>
<reference evidence="3 4" key="1">
    <citation type="submission" date="2020-07" db="EMBL/GenBank/DDBJ databases">
        <title>Sequencing the genomes of 1000 actinobacteria strains.</title>
        <authorList>
            <person name="Klenk H.-P."/>
        </authorList>
    </citation>
    <scope>NUCLEOTIDE SEQUENCE [LARGE SCALE GENOMIC DNA]</scope>
    <source>
        <strain evidence="3 4">DSM 22185</strain>
    </source>
</reference>
<proteinExistence type="predicted"/>
<dbReference type="GO" id="GO:0019748">
    <property type="term" value="P:secondary metabolic process"/>
    <property type="evidence" value="ECO:0007669"/>
    <property type="project" value="TreeGrafter"/>
</dbReference>
<dbReference type="GO" id="GO:0005829">
    <property type="term" value="C:cytosol"/>
    <property type="evidence" value="ECO:0007669"/>
    <property type="project" value="TreeGrafter"/>
</dbReference>
<comment type="caution">
    <text evidence="3">The sequence shown here is derived from an EMBL/GenBank/DDBJ whole genome shotgun (WGS) entry which is preliminary data.</text>
</comment>
<dbReference type="PANTHER" id="PTHR21240:SF30">
    <property type="entry name" value="AMIDOHYDROLASE-RELATED DOMAIN-CONTAINING PROTEIN-RELATED"/>
    <property type="match status" value="1"/>
</dbReference>
<organism evidence="3 4">
    <name type="scientific">Microbacterium pseudoresistens</name>
    <dbReference type="NCBI Taxonomy" id="640634"/>
    <lineage>
        <taxon>Bacteria</taxon>
        <taxon>Bacillati</taxon>
        <taxon>Actinomycetota</taxon>
        <taxon>Actinomycetes</taxon>
        <taxon>Micrococcales</taxon>
        <taxon>Microbacteriaceae</taxon>
        <taxon>Microbacterium</taxon>
    </lineage>
</organism>
<feature type="domain" description="Amidohydrolase-related" evidence="2">
    <location>
        <begin position="55"/>
        <end position="335"/>
    </location>
</feature>
<dbReference type="RefSeq" id="WP_179431887.1">
    <property type="nucleotide sequence ID" value="NZ_BAABLC010000001.1"/>
</dbReference>
<evidence type="ECO:0000313" key="3">
    <source>
        <dbReference type="EMBL" id="NYD53952.1"/>
    </source>
</evidence>
<evidence type="ECO:0000313" key="4">
    <source>
        <dbReference type="Proteomes" id="UP000552045"/>
    </source>
</evidence>
<gene>
    <name evidence="3" type="ORF">BKA02_001007</name>
</gene>
<keyword evidence="4" id="KW-1185">Reference proteome</keyword>
<dbReference type="EMBL" id="JACCBH010000001">
    <property type="protein sequence ID" value="NYD53952.1"/>
    <property type="molecule type" value="Genomic_DNA"/>
</dbReference>
<dbReference type="SUPFAM" id="SSF51556">
    <property type="entry name" value="Metallo-dependent hydrolases"/>
    <property type="match status" value="1"/>
</dbReference>
<dbReference type="Pfam" id="PF04909">
    <property type="entry name" value="Amidohydro_2"/>
    <property type="match status" value="1"/>
</dbReference>
<protein>
    <recommendedName>
        <fullName evidence="2">Amidohydrolase-related domain-containing protein</fullName>
    </recommendedName>
</protein>
<dbReference type="InterPro" id="IPR032465">
    <property type="entry name" value="ACMSD"/>
</dbReference>
<dbReference type="PANTHER" id="PTHR21240">
    <property type="entry name" value="2-AMINO-3-CARBOXYLMUCONATE-6-SEMIALDEHYDE DECARBOXYLASE"/>
    <property type="match status" value="1"/>
</dbReference>